<evidence type="ECO:0000313" key="3">
    <source>
        <dbReference type="EMBL" id="MDN7128822.1"/>
    </source>
</evidence>
<keyword evidence="1" id="KW-0812">Transmembrane</keyword>
<keyword evidence="1" id="KW-1133">Transmembrane helix</keyword>
<keyword evidence="4" id="KW-1185">Reference proteome</keyword>
<sequence length="60" mass="6675">MLNFRRKLRLVFWHHKRTLVLALALGLAAMLAASTVTPLWGVTLLIGFALVLTIIFTIDG</sequence>
<dbReference type="RefSeq" id="WP_301773797.1">
    <property type="nucleotide sequence ID" value="NZ_JAGGJB010000001.1"/>
</dbReference>
<reference evidence="4 5" key="1">
    <citation type="submission" date="2021-03" db="EMBL/GenBank/DDBJ databases">
        <title>Pseudidiomarina terrestris, a new bacterium isolated from saline soil.</title>
        <authorList>
            <person name="Galisteo C."/>
            <person name="De La Haba R."/>
            <person name="Sanchez-Porro C."/>
            <person name="Ventosa A."/>
        </authorList>
    </citation>
    <scope>NUCLEOTIDE SEQUENCE [LARGE SCALE GENOMIC DNA]</scope>
    <source>
        <strain evidence="2 5">1APP75-32.1</strain>
        <strain evidence="4">1APR75-15</strain>
        <strain evidence="3">1ASR75-15</strain>
    </source>
</reference>
<comment type="caution">
    <text evidence="2">The sequence shown here is derived from an EMBL/GenBank/DDBJ whole genome shotgun (WGS) entry which is preliminary data.</text>
</comment>
<evidence type="ECO:0000256" key="1">
    <source>
        <dbReference type="SAM" id="Phobius"/>
    </source>
</evidence>
<dbReference type="EMBL" id="JAGGJB010000001">
    <property type="protein sequence ID" value="MDN7123453.1"/>
    <property type="molecule type" value="Genomic_DNA"/>
</dbReference>
<evidence type="ECO:0000313" key="5">
    <source>
        <dbReference type="Proteomes" id="UP001169492"/>
    </source>
</evidence>
<keyword evidence="1" id="KW-0472">Membrane</keyword>
<dbReference type="EMBL" id="JAGGJC010000001">
    <property type="protein sequence ID" value="MDN7128822.1"/>
    <property type="molecule type" value="Genomic_DNA"/>
</dbReference>
<accession>A0AAW7QXA1</accession>
<feature type="transmembrane region" description="Helical" evidence="1">
    <location>
        <begin position="42"/>
        <end position="58"/>
    </location>
</feature>
<evidence type="ECO:0000313" key="4">
    <source>
        <dbReference type="Proteomes" id="UP001169491"/>
    </source>
</evidence>
<proteinExistence type="predicted"/>
<dbReference type="AlphaFoldDB" id="A0AAW7QXA1"/>
<dbReference type="Proteomes" id="UP001169491">
    <property type="component" value="Unassembled WGS sequence"/>
</dbReference>
<organism evidence="2 5">
    <name type="scientific">Pseudidiomarina terrestris</name>
    <dbReference type="NCBI Taxonomy" id="2820060"/>
    <lineage>
        <taxon>Bacteria</taxon>
        <taxon>Pseudomonadati</taxon>
        <taxon>Pseudomonadota</taxon>
        <taxon>Gammaproteobacteria</taxon>
        <taxon>Alteromonadales</taxon>
        <taxon>Idiomarinaceae</taxon>
        <taxon>Pseudidiomarina</taxon>
    </lineage>
</organism>
<protein>
    <submittedName>
        <fullName evidence="2">Uncharacterized protein</fullName>
    </submittedName>
</protein>
<dbReference type="Proteomes" id="UP001169492">
    <property type="component" value="Unassembled WGS sequence"/>
</dbReference>
<gene>
    <name evidence="2" type="ORF">J6I90_00990</name>
    <name evidence="3" type="ORF">J6I92_02915</name>
</gene>
<evidence type="ECO:0000313" key="2">
    <source>
        <dbReference type="EMBL" id="MDN7123453.1"/>
    </source>
</evidence>
<name>A0AAW7QXA1_9GAMM</name>